<gene>
    <name evidence="2" type="ORF">GQ607_007885</name>
</gene>
<feature type="compositionally biased region" description="Basic and acidic residues" evidence="1">
    <location>
        <begin position="41"/>
        <end position="50"/>
    </location>
</feature>
<dbReference type="EMBL" id="WOWK01000040">
    <property type="protein sequence ID" value="KAF0324992.1"/>
    <property type="molecule type" value="Genomic_DNA"/>
</dbReference>
<sequence>PRRGGVAPPTPPSLDLGDAEESAEEGGAEDAEQGAGNAELEPGRAESDAIRQRITSTAREFARTLVKQLPSTLATRTC</sequence>
<name>A0A8H3WI36_9PEZI</name>
<protein>
    <submittedName>
        <fullName evidence="2">Uncharacterized protein</fullName>
    </submittedName>
</protein>
<evidence type="ECO:0000256" key="1">
    <source>
        <dbReference type="SAM" id="MobiDB-lite"/>
    </source>
</evidence>
<reference evidence="2 3" key="1">
    <citation type="submission" date="2019-12" db="EMBL/GenBank/DDBJ databases">
        <title>A genome sequence resource for the geographically widespread anthracnose pathogen Colletotrichum asianum.</title>
        <authorList>
            <person name="Meng Y."/>
        </authorList>
    </citation>
    <scope>NUCLEOTIDE SEQUENCE [LARGE SCALE GENOMIC DNA]</scope>
    <source>
        <strain evidence="2 3">ICMP 18580</strain>
    </source>
</reference>
<feature type="region of interest" description="Disordered" evidence="1">
    <location>
        <begin position="1"/>
        <end position="50"/>
    </location>
</feature>
<feature type="compositionally biased region" description="Acidic residues" evidence="1">
    <location>
        <begin position="17"/>
        <end position="32"/>
    </location>
</feature>
<proteinExistence type="predicted"/>
<keyword evidence="3" id="KW-1185">Reference proteome</keyword>
<accession>A0A8H3WI36</accession>
<dbReference type="Proteomes" id="UP000434172">
    <property type="component" value="Unassembled WGS sequence"/>
</dbReference>
<evidence type="ECO:0000313" key="2">
    <source>
        <dbReference type="EMBL" id="KAF0324992.1"/>
    </source>
</evidence>
<feature type="non-terminal residue" evidence="2">
    <location>
        <position position="1"/>
    </location>
</feature>
<evidence type="ECO:0000313" key="3">
    <source>
        <dbReference type="Proteomes" id="UP000434172"/>
    </source>
</evidence>
<dbReference type="AlphaFoldDB" id="A0A8H3WI36"/>
<organism evidence="2 3">
    <name type="scientific">Colletotrichum asianum</name>
    <dbReference type="NCBI Taxonomy" id="702518"/>
    <lineage>
        <taxon>Eukaryota</taxon>
        <taxon>Fungi</taxon>
        <taxon>Dikarya</taxon>
        <taxon>Ascomycota</taxon>
        <taxon>Pezizomycotina</taxon>
        <taxon>Sordariomycetes</taxon>
        <taxon>Hypocreomycetidae</taxon>
        <taxon>Glomerellales</taxon>
        <taxon>Glomerellaceae</taxon>
        <taxon>Colletotrichum</taxon>
        <taxon>Colletotrichum gloeosporioides species complex</taxon>
    </lineage>
</organism>
<comment type="caution">
    <text evidence="2">The sequence shown here is derived from an EMBL/GenBank/DDBJ whole genome shotgun (WGS) entry which is preliminary data.</text>
</comment>